<dbReference type="Proteomes" id="UP000032417">
    <property type="component" value="Chromosome 1"/>
</dbReference>
<dbReference type="STRING" id="1562970.ING2E5B_0500"/>
<accession>A0A098C023</accession>
<dbReference type="InterPro" id="IPR029021">
    <property type="entry name" value="Prot-tyrosine_phosphatase-like"/>
</dbReference>
<dbReference type="EMBL" id="LN515532">
    <property type="protein sequence ID" value="CEA15267.1"/>
    <property type="molecule type" value="Genomic_DNA"/>
</dbReference>
<evidence type="ECO:0000313" key="1">
    <source>
        <dbReference type="EMBL" id="CEA15267.1"/>
    </source>
</evidence>
<protein>
    <submittedName>
        <fullName evidence="1">Uncharacterized protein</fullName>
    </submittedName>
</protein>
<organism evidence="1 2">
    <name type="scientific">Fermentimonas caenicola</name>
    <dbReference type="NCBI Taxonomy" id="1562970"/>
    <lineage>
        <taxon>Bacteria</taxon>
        <taxon>Pseudomonadati</taxon>
        <taxon>Bacteroidota</taxon>
        <taxon>Bacteroidia</taxon>
        <taxon>Bacteroidales</taxon>
        <taxon>Dysgonomonadaceae</taxon>
        <taxon>Fermentimonas</taxon>
    </lineage>
</organism>
<gene>
    <name evidence="1" type="ORF">ING2E5B_0500</name>
</gene>
<dbReference type="KEGG" id="pbt:ING2E5B_0500"/>
<dbReference type="AlphaFoldDB" id="A0A098C023"/>
<dbReference type="HOGENOM" id="CLU_2143546_0_0_10"/>
<keyword evidence="2" id="KW-1185">Reference proteome</keyword>
<dbReference type="Gene3D" id="3.90.190.10">
    <property type="entry name" value="Protein tyrosine phosphatase superfamily"/>
    <property type="match status" value="1"/>
</dbReference>
<name>A0A098C023_9BACT</name>
<proteinExistence type="predicted"/>
<evidence type="ECO:0000313" key="2">
    <source>
        <dbReference type="Proteomes" id="UP000032417"/>
    </source>
</evidence>
<sequence>MKEIYPNLFIGSEKDFNSFSFDTNEWYIIHACKEPFHRKALSYTGRAAPKDHPAYLIAERDGRLILNFVDAPDPLYIPKQIIDKALDTINDKIINKKVFVHCNVIRVCLDLQ</sequence>
<reference evidence="1 2" key="1">
    <citation type="submission" date="2014-08" db="EMBL/GenBank/DDBJ databases">
        <authorList>
            <person name="Wibberg D."/>
        </authorList>
    </citation>
    <scope>NUCLEOTIDE SEQUENCE [LARGE SCALE GENOMIC DNA]</scope>
    <source>
        <strain evidence="2">ING2-E5B</strain>
    </source>
</reference>